<evidence type="ECO:0000256" key="2">
    <source>
        <dbReference type="ARBA" id="ARBA00009142"/>
    </source>
</evidence>
<keyword evidence="6" id="KW-1003">Cell membrane</keyword>
<dbReference type="EMBL" id="JAUHTR010000001">
    <property type="protein sequence ID" value="MDN4523343.1"/>
    <property type="molecule type" value="Genomic_DNA"/>
</dbReference>
<feature type="transmembrane region" description="Helical" evidence="6">
    <location>
        <begin position="146"/>
        <end position="175"/>
    </location>
</feature>
<comment type="similarity">
    <text evidence="2 6">Belongs to the 4-toluene sulfonate uptake permease (TSUP) (TC 2.A.102) family.</text>
</comment>
<feature type="transmembrane region" description="Helical" evidence="6">
    <location>
        <begin position="181"/>
        <end position="200"/>
    </location>
</feature>
<evidence type="ECO:0000313" key="7">
    <source>
        <dbReference type="EMBL" id="MDN4523343.1"/>
    </source>
</evidence>
<evidence type="ECO:0000256" key="6">
    <source>
        <dbReference type="RuleBase" id="RU363041"/>
    </source>
</evidence>
<evidence type="ECO:0000256" key="4">
    <source>
        <dbReference type="ARBA" id="ARBA00022989"/>
    </source>
</evidence>
<organism evidence="7 8">
    <name type="scientific">Fictibacillus fluitans</name>
    <dbReference type="NCBI Taxonomy" id="3058422"/>
    <lineage>
        <taxon>Bacteria</taxon>
        <taxon>Bacillati</taxon>
        <taxon>Bacillota</taxon>
        <taxon>Bacilli</taxon>
        <taxon>Bacillales</taxon>
        <taxon>Fictibacillaceae</taxon>
        <taxon>Fictibacillus</taxon>
    </lineage>
</organism>
<dbReference type="PANTHER" id="PTHR43701:SF13">
    <property type="entry name" value="MEMBRANE TRANSPORTER PROTEIN YRKJ-RELATED"/>
    <property type="match status" value="1"/>
</dbReference>
<keyword evidence="4 6" id="KW-1133">Transmembrane helix</keyword>
<evidence type="ECO:0000313" key="8">
    <source>
        <dbReference type="Proteomes" id="UP001172721"/>
    </source>
</evidence>
<protein>
    <recommendedName>
        <fullName evidence="6">Probable membrane transporter protein</fullName>
    </recommendedName>
</protein>
<keyword evidence="8" id="KW-1185">Reference proteome</keyword>
<sequence length="259" mass="27417">MGIEVVIVLFILGFIGSFISGMLGIGGAIVNYPILLYLPAILGVANFSAHQVSGMVAVQVLFATITGVWAYRKGGYINKSLIIYMGAGVLAGSLIGSFLSNLFSENQINIIYALLATIAAVMMFLPKKEVSEERFDDTQYNKWLGVLIAFLVGISAGIVGAGGAFILVPVMLVVLKIPTRITIATSLAITFISSIGATAGKLITHQVLLWPTVIIVIASLAASPLGAVVGQKLNSKTLKILLAVLIVLTSLKIWWDVLL</sequence>
<feature type="transmembrane region" description="Helical" evidence="6">
    <location>
        <begin position="109"/>
        <end position="125"/>
    </location>
</feature>
<dbReference type="Proteomes" id="UP001172721">
    <property type="component" value="Unassembled WGS sequence"/>
</dbReference>
<feature type="transmembrane region" description="Helical" evidence="6">
    <location>
        <begin position="83"/>
        <end position="103"/>
    </location>
</feature>
<dbReference type="RefSeq" id="WP_301164389.1">
    <property type="nucleotide sequence ID" value="NZ_JAUHTR010000001.1"/>
</dbReference>
<name>A0ABT8HRF7_9BACL</name>
<keyword evidence="3 6" id="KW-0812">Transmembrane</keyword>
<accession>A0ABT8HRF7</accession>
<feature type="transmembrane region" description="Helical" evidence="6">
    <location>
        <begin position="52"/>
        <end position="71"/>
    </location>
</feature>
<evidence type="ECO:0000256" key="3">
    <source>
        <dbReference type="ARBA" id="ARBA00022692"/>
    </source>
</evidence>
<evidence type="ECO:0000256" key="5">
    <source>
        <dbReference type="ARBA" id="ARBA00023136"/>
    </source>
</evidence>
<feature type="transmembrane region" description="Helical" evidence="6">
    <location>
        <begin position="240"/>
        <end position="258"/>
    </location>
</feature>
<reference evidence="7" key="1">
    <citation type="submission" date="2023-07" db="EMBL/GenBank/DDBJ databases">
        <title>Fictibacillus sp. isolated from freshwater pond.</title>
        <authorList>
            <person name="Kirdat K."/>
            <person name="Bhat A."/>
            <person name="Mourya A."/>
            <person name="Yadav A."/>
        </authorList>
    </citation>
    <scope>NUCLEOTIDE SEQUENCE</scope>
    <source>
        <strain evidence="7">NE201</strain>
    </source>
</reference>
<comment type="subcellular location">
    <subcellularLocation>
        <location evidence="6">Cell membrane</location>
        <topology evidence="6">Multi-pass membrane protein</topology>
    </subcellularLocation>
    <subcellularLocation>
        <location evidence="1">Membrane</location>
        <topology evidence="1">Multi-pass membrane protein</topology>
    </subcellularLocation>
</comment>
<comment type="caution">
    <text evidence="7">The sequence shown here is derived from an EMBL/GenBank/DDBJ whole genome shotgun (WGS) entry which is preliminary data.</text>
</comment>
<keyword evidence="5 6" id="KW-0472">Membrane</keyword>
<gene>
    <name evidence="7" type="ORF">QYB97_02615</name>
</gene>
<dbReference type="InterPro" id="IPR051598">
    <property type="entry name" value="TSUP/Inactive_protease-like"/>
</dbReference>
<dbReference type="PANTHER" id="PTHR43701">
    <property type="entry name" value="MEMBRANE TRANSPORTER PROTEIN MJ0441-RELATED"/>
    <property type="match status" value="1"/>
</dbReference>
<evidence type="ECO:0000256" key="1">
    <source>
        <dbReference type="ARBA" id="ARBA00004141"/>
    </source>
</evidence>
<dbReference type="Pfam" id="PF01925">
    <property type="entry name" value="TauE"/>
    <property type="match status" value="1"/>
</dbReference>
<dbReference type="InterPro" id="IPR002781">
    <property type="entry name" value="TM_pro_TauE-like"/>
</dbReference>
<feature type="transmembrane region" description="Helical" evidence="6">
    <location>
        <begin position="7"/>
        <end position="32"/>
    </location>
</feature>
<proteinExistence type="inferred from homology"/>
<feature type="transmembrane region" description="Helical" evidence="6">
    <location>
        <begin position="207"/>
        <end position="228"/>
    </location>
</feature>